<organism evidence="1 2">
    <name type="scientific">Methylocaldum szegediense</name>
    <dbReference type="NCBI Taxonomy" id="73780"/>
    <lineage>
        <taxon>Bacteria</taxon>
        <taxon>Pseudomonadati</taxon>
        <taxon>Pseudomonadota</taxon>
        <taxon>Gammaproteobacteria</taxon>
        <taxon>Methylococcales</taxon>
        <taxon>Methylococcaceae</taxon>
        <taxon>Methylocaldum</taxon>
    </lineage>
</organism>
<proteinExistence type="predicted"/>
<evidence type="ECO:0000313" key="1">
    <source>
        <dbReference type="EMBL" id="CAI8791502.1"/>
    </source>
</evidence>
<gene>
    <name evidence="1" type="ORF">MSZNOR_1410</name>
</gene>
<reference evidence="1 2" key="1">
    <citation type="submission" date="2023-03" db="EMBL/GenBank/DDBJ databases">
        <authorList>
            <person name="Pearce D."/>
        </authorList>
    </citation>
    <scope>NUCLEOTIDE SEQUENCE [LARGE SCALE GENOMIC DNA]</scope>
    <source>
        <strain evidence="1">Msz</strain>
    </source>
</reference>
<dbReference type="Proteomes" id="UP001162030">
    <property type="component" value="Chromosome"/>
</dbReference>
<accession>A0ABN8X079</accession>
<name>A0ABN8X079_9GAMM</name>
<sequence length="146" mass="16790">MDINDHVVPPENLDFGLNDLLVLQLLEQGIERPVFRLPHHPGIHRLPRTKAFRQVAASSAAVFDDIQNRAERLEVQETYNAALARQITGYFLMLSFTELHAQRFIDVVIHGPRGNEHVYNHIVISRLITASFLSSLTALWSRSRWR</sequence>
<evidence type="ECO:0000313" key="2">
    <source>
        <dbReference type="Proteomes" id="UP001162030"/>
    </source>
</evidence>
<keyword evidence="2" id="KW-1185">Reference proteome</keyword>
<dbReference type="EMBL" id="OX458333">
    <property type="protein sequence ID" value="CAI8791502.1"/>
    <property type="molecule type" value="Genomic_DNA"/>
</dbReference>
<protein>
    <submittedName>
        <fullName evidence="1">Uncharacterized protein</fullName>
    </submittedName>
</protein>